<evidence type="ECO:0000313" key="2">
    <source>
        <dbReference type="EMBL" id="UWP80537.1"/>
    </source>
</evidence>
<keyword evidence="3" id="KW-1185">Reference proteome</keyword>
<organism evidence="2 3">
    <name type="scientific">Dactylosporangium fulvum</name>
    <dbReference type="NCBI Taxonomy" id="53359"/>
    <lineage>
        <taxon>Bacteria</taxon>
        <taxon>Bacillati</taxon>
        <taxon>Actinomycetota</taxon>
        <taxon>Actinomycetes</taxon>
        <taxon>Micromonosporales</taxon>
        <taxon>Micromonosporaceae</taxon>
        <taxon>Dactylosporangium</taxon>
    </lineage>
</organism>
<accession>A0ABY5VRY2</accession>
<dbReference type="EMBL" id="CP073720">
    <property type="protein sequence ID" value="UWP80537.1"/>
    <property type="molecule type" value="Genomic_DNA"/>
</dbReference>
<reference evidence="2" key="1">
    <citation type="submission" date="2021-04" db="EMBL/GenBank/DDBJ databases">
        <authorList>
            <person name="Hartkoorn R.C."/>
            <person name="Beaudoing E."/>
            <person name="Hot D."/>
        </authorList>
    </citation>
    <scope>NUCLEOTIDE SEQUENCE</scope>
    <source>
        <strain evidence="2">NRRL B-16292</strain>
    </source>
</reference>
<keyword evidence="1" id="KW-0472">Membrane</keyword>
<dbReference type="RefSeq" id="WP_259858299.1">
    <property type="nucleotide sequence ID" value="NZ_BAAAST010000135.1"/>
</dbReference>
<keyword evidence="1" id="KW-1133">Transmembrane helix</keyword>
<reference evidence="2" key="2">
    <citation type="submission" date="2022-09" db="EMBL/GenBank/DDBJ databases">
        <title>Biosynthetic gene clusters of Dactylosporangioum fulvum.</title>
        <authorList>
            <person name="Caradec T."/>
        </authorList>
    </citation>
    <scope>NUCLEOTIDE SEQUENCE</scope>
    <source>
        <strain evidence="2">NRRL B-16292</strain>
    </source>
</reference>
<evidence type="ECO:0000256" key="1">
    <source>
        <dbReference type="SAM" id="Phobius"/>
    </source>
</evidence>
<name>A0ABY5VRY2_9ACTN</name>
<dbReference type="Proteomes" id="UP001059617">
    <property type="component" value="Chromosome"/>
</dbReference>
<proteinExistence type="predicted"/>
<evidence type="ECO:0000313" key="3">
    <source>
        <dbReference type="Proteomes" id="UP001059617"/>
    </source>
</evidence>
<feature type="transmembrane region" description="Helical" evidence="1">
    <location>
        <begin position="46"/>
        <end position="74"/>
    </location>
</feature>
<sequence length="102" mass="10666">MSRASRVPLVAGLIAVVPAVSGVVTVLWATSVGVRNARVEPYLHAWVSAGALVVGVPAVLFAIGLLATAGLVLARRAAARWSGWPAPAPPWPWWCARRTTSC</sequence>
<protein>
    <submittedName>
        <fullName evidence="2">Uncharacterized protein</fullName>
    </submittedName>
</protein>
<keyword evidence="1" id="KW-0812">Transmembrane</keyword>
<gene>
    <name evidence="2" type="ORF">Dfulv_36020</name>
</gene>